<protein>
    <submittedName>
        <fullName evidence="2">Uncharacterized protein</fullName>
    </submittedName>
</protein>
<feature type="region of interest" description="Disordered" evidence="1">
    <location>
        <begin position="75"/>
        <end position="110"/>
    </location>
</feature>
<dbReference type="Proteomes" id="UP000194127">
    <property type="component" value="Unassembled WGS sequence"/>
</dbReference>
<gene>
    <name evidence="2" type="ORF">POSPLADRAFT_1104687</name>
</gene>
<keyword evidence="3" id="KW-1185">Reference proteome</keyword>
<proteinExistence type="predicted"/>
<evidence type="ECO:0000313" key="3">
    <source>
        <dbReference type="Proteomes" id="UP000194127"/>
    </source>
</evidence>
<dbReference type="AlphaFoldDB" id="A0A1X6MJ77"/>
<dbReference type="EMBL" id="KZ110625">
    <property type="protein sequence ID" value="OSX56093.1"/>
    <property type="molecule type" value="Genomic_DNA"/>
</dbReference>
<feature type="non-terminal residue" evidence="2">
    <location>
        <position position="110"/>
    </location>
</feature>
<dbReference type="GeneID" id="36328210"/>
<reference evidence="2 3" key="1">
    <citation type="submission" date="2017-04" db="EMBL/GenBank/DDBJ databases">
        <title>Genome Sequence of the Model Brown-Rot Fungus Postia placenta SB12.</title>
        <authorList>
            <consortium name="DOE Joint Genome Institute"/>
            <person name="Gaskell J."/>
            <person name="Kersten P."/>
            <person name="Larrondo L.F."/>
            <person name="Canessa P."/>
            <person name="Martinez D."/>
            <person name="Hibbett D."/>
            <person name="Schmoll M."/>
            <person name="Kubicek C.P."/>
            <person name="Martinez A.T."/>
            <person name="Yadav J."/>
            <person name="Master E."/>
            <person name="Magnuson J.K."/>
            <person name="James T."/>
            <person name="Yaver D."/>
            <person name="Berka R."/>
            <person name="Labutti K."/>
            <person name="Lipzen A."/>
            <person name="Aerts A."/>
            <person name="Barry K."/>
            <person name="Henrissat B."/>
            <person name="Blanchette R."/>
            <person name="Grigoriev I."/>
            <person name="Cullen D."/>
        </authorList>
    </citation>
    <scope>NUCLEOTIDE SEQUENCE [LARGE SCALE GENOMIC DNA]</scope>
    <source>
        <strain evidence="2 3">MAD-698-R-SB12</strain>
    </source>
</reference>
<organism evidence="2 3">
    <name type="scientific">Postia placenta MAD-698-R-SB12</name>
    <dbReference type="NCBI Taxonomy" id="670580"/>
    <lineage>
        <taxon>Eukaryota</taxon>
        <taxon>Fungi</taxon>
        <taxon>Dikarya</taxon>
        <taxon>Basidiomycota</taxon>
        <taxon>Agaricomycotina</taxon>
        <taxon>Agaricomycetes</taxon>
        <taxon>Polyporales</taxon>
        <taxon>Adustoporiaceae</taxon>
        <taxon>Rhodonia</taxon>
    </lineage>
</organism>
<accession>A0A1X6MJ77</accession>
<evidence type="ECO:0000256" key="1">
    <source>
        <dbReference type="SAM" id="MobiDB-lite"/>
    </source>
</evidence>
<evidence type="ECO:0000313" key="2">
    <source>
        <dbReference type="EMBL" id="OSX56093.1"/>
    </source>
</evidence>
<feature type="compositionally biased region" description="Polar residues" evidence="1">
    <location>
        <begin position="76"/>
        <end position="85"/>
    </location>
</feature>
<sequence length="110" mass="11575">RLGPPARVCAVADTVSIATETVYAIGRVQIGRGTPGGVATVSAGSAAGCVKGAIRRFCRRWRQQQTSHRADLKYGASTNAHSGNAQRCAPGRHLLSQSAPLPHCATRQRL</sequence>
<feature type="non-terminal residue" evidence="2">
    <location>
        <position position="1"/>
    </location>
</feature>
<name>A0A1X6MJ77_9APHY</name>
<dbReference type="RefSeq" id="XP_024332887.1">
    <property type="nucleotide sequence ID" value="XM_024483261.1"/>
</dbReference>